<keyword evidence="1" id="KW-1133">Transmembrane helix</keyword>
<evidence type="ECO:0000313" key="2">
    <source>
        <dbReference type="EMBL" id="WKW11086.1"/>
    </source>
</evidence>
<keyword evidence="1" id="KW-0812">Transmembrane</keyword>
<name>A0AA49JSC7_9BACT</name>
<evidence type="ECO:0000256" key="1">
    <source>
        <dbReference type="SAM" id="Phobius"/>
    </source>
</evidence>
<dbReference type="AlphaFoldDB" id="A0AA49JSC7"/>
<accession>A0AA49JSC7</accession>
<keyword evidence="1" id="KW-0472">Membrane</keyword>
<reference evidence="2" key="1">
    <citation type="submission" date="2023-07" db="EMBL/GenBank/DDBJ databases">
        <authorList>
            <person name="Haufschild T."/>
            <person name="Kallscheuer N."/>
            <person name="Hammer J."/>
            <person name="Kohn T."/>
            <person name="Kabuu M."/>
            <person name="Jogler M."/>
            <person name="Wohfarth N."/>
            <person name="Heuer A."/>
            <person name="Rohde M."/>
            <person name="van Teeseling M.C.F."/>
            <person name="Jogler C."/>
        </authorList>
    </citation>
    <scope>NUCLEOTIDE SEQUENCE</scope>
    <source>
        <strain evidence="2">Strain 138</strain>
        <strain evidence="3">Strain 318</strain>
    </source>
</reference>
<gene>
    <name evidence="2" type="ORF">Strain138_000321</name>
    <name evidence="3" type="ORF">Strain318_000321</name>
</gene>
<dbReference type="RefSeq" id="WP_367886789.1">
    <property type="nucleotide sequence ID" value="NZ_CP130612.1"/>
</dbReference>
<evidence type="ECO:0000313" key="4">
    <source>
        <dbReference type="Proteomes" id="UP001229955"/>
    </source>
</evidence>
<dbReference type="KEGG" id="pspc:Strain318_000321"/>
<keyword evidence="4" id="KW-1185">Reference proteome</keyword>
<dbReference type="EMBL" id="CP130613">
    <property type="protein sequence ID" value="WKW13996.1"/>
    <property type="molecule type" value="Genomic_DNA"/>
</dbReference>
<accession>A0AA49JXU1</accession>
<protein>
    <submittedName>
        <fullName evidence="2">Uncharacterized protein</fullName>
    </submittedName>
</protein>
<feature type="transmembrane region" description="Helical" evidence="1">
    <location>
        <begin position="61"/>
        <end position="81"/>
    </location>
</feature>
<dbReference type="Proteomes" id="UP001229955">
    <property type="component" value="Chromosome"/>
</dbReference>
<evidence type="ECO:0000313" key="3">
    <source>
        <dbReference type="EMBL" id="WKW13996.1"/>
    </source>
</evidence>
<sequence>MSENPLGPRIVRDEDELTRELRAIVAPPADASYWTTLEQRILARIERGREERAWWVMSERAYQFGLIAAGLTLIVAASVFLRERALERRMAIESVIETPAGRTAPQTFARRGLVPPDAQATLRAVTDH</sequence>
<dbReference type="EMBL" id="CP130612">
    <property type="protein sequence ID" value="WKW11086.1"/>
    <property type="molecule type" value="Genomic_DNA"/>
</dbReference>
<organism evidence="2">
    <name type="scientific">Pseudogemmatithrix spongiicola</name>
    <dbReference type="NCBI Taxonomy" id="3062599"/>
    <lineage>
        <taxon>Bacteria</taxon>
        <taxon>Pseudomonadati</taxon>
        <taxon>Gemmatimonadota</taxon>
        <taxon>Gemmatimonadia</taxon>
        <taxon>Gemmatimonadales</taxon>
        <taxon>Gemmatimonadaceae</taxon>
        <taxon>Pseudogemmatithrix</taxon>
    </lineage>
</organism>
<proteinExistence type="predicted"/>